<keyword evidence="1" id="KW-0812">Transmembrane</keyword>
<dbReference type="KEGG" id="dae:Dtox_2865"/>
<gene>
    <name evidence="2" type="ordered locus">Dtox_2865</name>
</gene>
<evidence type="ECO:0000256" key="1">
    <source>
        <dbReference type="SAM" id="Phobius"/>
    </source>
</evidence>
<dbReference type="EMBL" id="CP001720">
    <property type="protein sequence ID" value="ACV63630.1"/>
    <property type="molecule type" value="Genomic_DNA"/>
</dbReference>
<protein>
    <submittedName>
        <fullName evidence="2">Uncharacterized protein</fullName>
    </submittedName>
</protein>
<keyword evidence="1" id="KW-0472">Membrane</keyword>
<dbReference type="STRING" id="485916.Dtox_2865"/>
<evidence type="ECO:0000313" key="3">
    <source>
        <dbReference type="Proteomes" id="UP000002217"/>
    </source>
</evidence>
<name>C8W2E6_DESAS</name>
<feature type="transmembrane region" description="Helical" evidence="1">
    <location>
        <begin position="7"/>
        <end position="28"/>
    </location>
</feature>
<dbReference type="RefSeq" id="WP_015758323.1">
    <property type="nucleotide sequence ID" value="NC_013216.1"/>
</dbReference>
<dbReference type="HOGENOM" id="CLU_2141843_0_0_9"/>
<keyword evidence="3" id="KW-1185">Reference proteome</keyword>
<keyword evidence="1" id="KW-1133">Transmembrane helix</keyword>
<accession>C8W2E6</accession>
<reference evidence="2 3" key="1">
    <citation type="journal article" date="2009" name="Stand. Genomic Sci.">
        <title>Complete genome sequence of Desulfotomaculum acetoxidans type strain (5575).</title>
        <authorList>
            <person name="Spring S."/>
            <person name="Lapidus A."/>
            <person name="Schroder M."/>
            <person name="Gleim D."/>
            <person name="Sims D."/>
            <person name="Meincke L."/>
            <person name="Glavina Del Rio T."/>
            <person name="Tice H."/>
            <person name="Copeland A."/>
            <person name="Cheng J.F."/>
            <person name="Lucas S."/>
            <person name="Chen F."/>
            <person name="Nolan M."/>
            <person name="Bruce D."/>
            <person name="Goodwin L."/>
            <person name="Pitluck S."/>
            <person name="Ivanova N."/>
            <person name="Mavromatis K."/>
            <person name="Mikhailova N."/>
            <person name="Pati A."/>
            <person name="Chen A."/>
            <person name="Palaniappan K."/>
            <person name="Land M."/>
            <person name="Hauser L."/>
            <person name="Chang Y.J."/>
            <person name="Jeffries C.D."/>
            <person name="Chain P."/>
            <person name="Saunders E."/>
            <person name="Brettin T."/>
            <person name="Detter J.C."/>
            <person name="Goker M."/>
            <person name="Bristow J."/>
            <person name="Eisen J.A."/>
            <person name="Markowitz V."/>
            <person name="Hugenholtz P."/>
            <person name="Kyrpides N.C."/>
            <person name="Klenk H.P."/>
            <person name="Han C."/>
        </authorList>
    </citation>
    <scope>NUCLEOTIDE SEQUENCE [LARGE SCALE GENOMIC DNA]</scope>
    <source>
        <strain evidence="3">ATCC 49208 / DSM 771 / VKM B-1644</strain>
    </source>
</reference>
<evidence type="ECO:0000313" key="2">
    <source>
        <dbReference type="EMBL" id="ACV63630.1"/>
    </source>
</evidence>
<dbReference type="AlphaFoldDB" id="C8W2E6"/>
<proteinExistence type="predicted"/>
<dbReference type="OrthoDB" id="9892985at2"/>
<dbReference type="Proteomes" id="UP000002217">
    <property type="component" value="Chromosome"/>
</dbReference>
<organism evidence="2 3">
    <name type="scientific">Desulfofarcimen acetoxidans (strain ATCC 49208 / DSM 771 / KCTC 5769 / VKM B-1644 / 5575)</name>
    <name type="common">Desulfotomaculum acetoxidans</name>
    <dbReference type="NCBI Taxonomy" id="485916"/>
    <lineage>
        <taxon>Bacteria</taxon>
        <taxon>Bacillati</taxon>
        <taxon>Bacillota</taxon>
        <taxon>Clostridia</taxon>
        <taxon>Eubacteriales</taxon>
        <taxon>Peptococcaceae</taxon>
        <taxon>Desulfofarcimen</taxon>
    </lineage>
</organism>
<sequence>MLEKNKTIILLSIVSLIYFISCFTYFFAGKNDKLENQSKTSLKSTTGETYDVKSELTQLGTTVDAKKEYLVFDDILFTMEKNLRKGAQVELKLIKNDGRNQYEVYVKKNVIK</sequence>